<dbReference type="OrthoDB" id="5986521at2759"/>
<evidence type="ECO:0000313" key="1">
    <source>
        <dbReference type="EMBL" id="CAH0109532.1"/>
    </source>
</evidence>
<sequence length="907" mass="102918">MKVNIAELRDVLRKVEDVEQKNFEFAVGLLASEENILPMFNIEGLGTIPVPVSIKDLNRLKKMSEYAFCCHKNTEMDRFKPPGKVKKTSWRLDAAHIIRHGNCAETFFRQTVFSLAKAGLRQLGISDTELPLIEVLPNGMLICERGGYAPIHFQCDNEREPELFGLMTIQIPVKNGYEGGILKVNHQGRSRMFDNSNNSKKSFYTNIFYAGCEHELTEVISGWRLVFTFSLIWKWPRQHFVPIPADNYLLFAAKEIERILSPWRLPCSQRCLAIPLEHNYTAANLSFSGLKGRDRLTASLLRSINFIDLHLAIVHRKLKPSTISSTENSMLEPEMEEEYRIGCWVASLTNSPFPFQGLEIDFDSEIVYPMFPRSPSNLDNTESRSLNLTDHELESSMEFIYCQALLVVWRKTSTIDLACRYGFVGALDLLENLSRTMPSEEVLFVLGRTVTFCCANPRLVWCNSSYTNRKSPPLPGQLTYRLLQLCIDLDSPEQGLILLNLIANDLPASPTKTSPWDNQSEAAAPMEIEGLRNNQVAVALAKLIARAGWDSCKEAVSHFLIPARIAQQMEPLTVLVTSLLDNGLHKIAAEIADTLCPILFASPSCWNSSTFNTAAEMIIRLEEWSESSNTQRTGDYLTLAQSIETGFLCSVIVYVHKKLMQSIKKTSRSEDFYRELCQILVQQDVVSVRHVSEKNEPIVIDVLKCFLWLNNHDIIQEFVKKVTMPTEGNNDCLQALLASAGVRKASLSTEHGKQILQILIDSRLQELSLLQPPVFSWEQLEAEMPNCPEVEFFLRSSELKTTFSQKFLDVSQARIWAVATFGSGLELLHSPDSQFFANHRYSITVHVKKIAGGSAVCEIVKNRRMYEYDVRQFQSKQQEIAELIKCRTEISDEPSARLHKRVKFTFS</sequence>
<name>A0A8J2S1A0_9CRUS</name>
<evidence type="ECO:0008006" key="3">
    <source>
        <dbReference type="Google" id="ProtNLM"/>
    </source>
</evidence>
<dbReference type="PANTHER" id="PTHR33099">
    <property type="entry name" value="FE2OG DIOXYGENASE DOMAIN-CONTAINING PROTEIN"/>
    <property type="match status" value="1"/>
</dbReference>
<proteinExistence type="predicted"/>
<gene>
    <name evidence="1" type="ORF">DGAL_LOCUS13012</name>
</gene>
<comment type="caution">
    <text evidence="1">The sequence shown here is derived from an EMBL/GenBank/DDBJ whole genome shotgun (WGS) entry which is preliminary data.</text>
</comment>
<reference evidence="1" key="1">
    <citation type="submission" date="2021-11" db="EMBL/GenBank/DDBJ databases">
        <authorList>
            <person name="Schell T."/>
        </authorList>
    </citation>
    <scope>NUCLEOTIDE SEQUENCE</scope>
    <source>
        <strain evidence="1">M5</strain>
    </source>
</reference>
<dbReference type="Proteomes" id="UP000789390">
    <property type="component" value="Unassembled WGS sequence"/>
</dbReference>
<dbReference type="AlphaFoldDB" id="A0A8J2S1A0"/>
<accession>A0A8J2S1A0</accession>
<protein>
    <recommendedName>
        <fullName evidence="3">Prolyl 4-hydroxylase alpha subunit Fe(2+) 2OG dioxygenase domain-containing protein</fullName>
    </recommendedName>
</protein>
<dbReference type="PANTHER" id="PTHR33099:SF7">
    <property type="entry name" value="MYND-TYPE DOMAIN-CONTAINING PROTEIN"/>
    <property type="match status" value="1"/>
</dbReference>
<evidence type="ECO:0000313" key="2">
    <source>
        <dbReference type="Proteomes" id="UP000789390"/>
    </source>
</evidence>
<organism evidence="1 2">
    <name type="scientific">Daphnia galeata</name>
    <dbReference type="NCBI Taxonomy" id="27404"/>
    <lineage>
        <taxon>Eukaryota</taxon>
        <taxon>Metazoa</taxon>
        <taxon>Ecdysozoa</taxon>
        <taxon>Arthropoda</taxon>
        <taxon>Crustacea</taxon>
        <taxon>Branchiopoda</taxon>
        <taxon>Diplostraca</taxon>
        <taxon>Cladocera</taxon>
        <taxon>Anomopoda</taxon>
        <taxon>Daphniidae</taxon>
        <taxon>Daphnia</taxon>
    </lineage>
</organism>
<dbReference type="EMBL" id="CAKKLH010000292">
    <property type="protein sequence ID" value="CAH0109532.1"/>
    <property type="molecule type" value="Genomic_DNA"/>
</dbReference>
<keyword evidence="2" id="KW-1185">Reference proteome</keyword>